<dbReference type="Proteomes" id="UP000244073">
    <property type="component" value="Unassembled WGS sequence"/>
</dbReference>
<feature type="region of interest" description="Disordered" evidence="1">
    <location>
        <begin position="1"/>
        <end position="259"/>
    </location>
</feature>
<organism evidence="4 5">
    <name type="scientific">Aspergillus ochraceoroseus IBT 24754</name>
    <dbReference type="NCBI Taxonomy" id="1392256"/>
    <lineage>
        <taxon>Eukaryota</taxon>
        <taxon>Fungi</taxon>
        <taxon>Dikarya</taxon>
        <taxon>Ascomycota</taxon>
        <taxon>Pezizomycotina</taxon>
        <taxon>Eurotiomycetes</taxon>
        <taxon>Eurotiomycetidae</taxon>
        <taxon>Eurotiales</taxon>
        <taxon>Aspergillaceae</taxon>
        <taxon>Aspergillus</taxon>
        <taxon>Aspergillus subgen. Nidulantes</taxon>
    </lineage>
</organism>
<dbReference type="Pfam" id="PF20237">
    <property type="entry name" value="DUF6594"/>
    <property type="match status" value="1"/>
</dbReference>
<dbReference type="InterPro" id="IPR046529">
    <property type="entry name" value="DUF6594"/>
</dbReference>
<dbReference type="PANTHER" id="PTHR34502:SF6">
    <property type="entry name" value="DUF6594 DOMAIN-CONTAINING PROTEIN"/>
    <property type="match status" value="1"/>
</dbReference>
<keyword evidence="2" id="KW-0812">Transmembrane</keyword>
<evidence type="ECO:0000313" key="5">
    <source>
        <dbReference type="Proteomes" id="UP000244073"/>
    </source>
</evidence>
<dbReference type="AlphaFoldDB" id="A0A2T5LYP3"/>
<dbReference type="GeneID" id="63816157"/>
<feature type="compositionally biased region" description="Polar residues" evidence="1">
    <location>
        <begin position="122"/>
        <end position="131"/>
    </location>
</feature>
<name>A0A2T5LYP3_9EURO</name>
<feature type="compositionally biased region" description="Acidic residues" evidence="1">
    <location>
        <begin position="91"/>
        <end position="115"/>
    </location>
</feature>
<dbReference type="OrthoDB" id="5416037at2759"/>
<sequence length="525" mass="57323">MPLYSSTSRSKKPKKDVTKRASASSTVSTTSKGSKNPAEKHKKDSPRSQPSSLRESGASGVNSKAQPPPPPPPLGKVKGHDVNPPNVFEYLDSDSDPDSDSDSDSEFTSSDEDELSCPSIPPTSQSKTGNPAASRKHIPATQPGVGRSRTSSVRSKDSAGFTHPPGAFDASPLPATLQLARQNGSHRRPSSTDGTQSVTGSLNDGTLPPEHRNLELVPEDYYSRNPTTLHRPSFPPSPPQSPEEDLHRSGRKIRRTTKSSRLPTGYGLLAWRLSEPAEGKEPRLPPLYRRFDDVNHRVLLYLQDEISQLEEELRVLDDYDEMQRRANAEQEGAKLVPASRRMDVQAQVYSSLHYRREEVMVRDVLGNRSTMVHSKTNKECLKLDHALGAYSKVLQTLPRATAADTEIYRAWMKENNPIAVNEMRFLDHAKDLVSLTPQAATVSNITSPVYTAIIIASAAIILPLLAFGMISEFTGRILVAAVVGGASAAVAAHYSTGAEHLVKSQDGWRCALVYFGFMTIAAICI</sequence>
<feature type="compositionally biased region" description="Low complexity" evidence="1">
    <location>
        <begin position="20"/>
        <end position="35"/>
    </location>
</feature>
<accession>A0A2T5LYP3</accession>
<feature type="domain" description="DUF6594" evidence="3">
    <location>
        <begin position="266"/>
        <end position="439"/>
    </location>
</feature>
<feature type="compositionally biased region" description="Low complexity" evidence="1">
    <location>
        <begin position="144"/>
        <end position="153"/>
    </location>
</feature>
<feature type="transmembrane region" description="Helical" evidence="2">
    <location>
        <begin position="477"/>
        <end position="494"/>
    </location>
</feature>
<comment type="caution">
    <text evidence="4">The sequence shown here is derived from an EMBL/GenBank/DDBJ whole genome shotgun (WGS) entry which is preliminary data.</text>
</comment>
<proteinExistence type="predicted"/>
<feature type="compositionally biased region" description="Basic and acidic residues" evidence="1">
    <location>
        <begin position="37"/>
        <end position="46"/>
    </location>
</feature>
<keyword evidence="2" id="KW-1133">Transmembrane helix</keyword>
<feature type="compositionally biased region" description="Basic residues" evidence="1">
    <location>
        <begin position="249"/>
        <end position="258"/>
    </location>
</feature>
<evidence type="ECO:0000313" key="4">
    <source>
        <dbReference type="EMBL" id="PTU21408.1"/>
    </source>
</evidence>
<feature type="transmembrane region" description="Helical" evidence="2">
    <location>
        <begin position="449"/>
        <end position="470"/>
    </location>
</feature>
<gene>
    <name evidence="4" type="ORF">P175DRAFT_0522698</name>
</gene>
<dbReference type="PANTHER" id="PTHR34502">
    <property type="entry name" value="DUF6594 DOMAIN-CONTAINING PROTEIN-RELATED"/>
    <property type="match status" value="1"/>
</dbReference>
<dbReference type="EMBL" id="MSFN02000003">
    <property type="protein sequence ID" value="PTU21408.1"/>
    <property type="molecule type" value="Genomic_DNA"/>
</dbReference>
<evidence type="ECO:0000256" key="2">
    <source>
        <dbReference type="SAM" id="Phobius"/>
    </source>
</evidence>
<keyword evidence="2" id="KW-0472">Membrane</keyword>
<reference evidence="4 5" key="1">
    <citation type="journal article" date="2018" name="Proc. Natl. Acad. Sci. U.S.A.">
        <title>Linking secondary metabolites to gene clusters through genome sequencing of six diverse Aspergillus species.</title>
        <authorList>
            <person name="Kaerboelling I."/>
            <person name="Vesth T.C."/>
            <person name="Frisvad J.C."/>
            <person name="Nybo J.L."/>
            <person name="Theobald S."/>
            <person name="Kuo A."/>
            <person name="Bowyer P."/>
            <person name="Matsuda Y."/>
            <person name="Mondo S."/>
            <person name="Lyhne E.K."/>
            <person name="Kogle M.E."/>
            <person name="Clum A."/>
            <person name="Lipzen A."/>
            <person name="Salamov A."/>
            <person name="Ngan C.Y."/>
            <person name="Daum C."/>
            <person name="Chiniquy J."/>
            <person name="Barry K."/>
            <person name="LaButti K."/>
            <person name="Haridas S."/>
            <person name="Simmons B.A."/>
            <person name="Magnuson J.K."/>
            <person name="Mortensen U.H."/>
            <person name="Larsen T.O."/>
            <person name="Grigoriev I.V."/>
            <person name="Baker S.E."/>
            <person name="Andersen M.R."/>
        </authorList>
    </citation>
    <scope>NUCLEOTIDE SEQUENCE [LARGE SCALE GENOMIC DNA]</scope>
    <source>
        <strain evidence="4 5">IBT 24754</strain>
    </source>
</reference>
<evidence type="ECO:0000259" key="3">
    <source>
        <dbReference type="Pfam" id="PF20237"/>
    </source>
</evidence>
<feature type="compositionally biased region" description="Polar residues" evidence="1">
    <location>
        <begin position="47"/>
        <end position="65"/>
    </location>
</feature>
<evidence type="ECO:0000256" key="1">
    <source>
        <dbReference type="SAM" id="MobiDB-lite"/>
    </source>
</evidence>
<feature type="compositionally biased region" description="Polar residues" evidence="1">
    <location>
        <begin position="191"/>
        <end position="204"/>
    </location>
</feature>
<protein>
    <recommendedName>
        <fullName evidence="3">DUF6594 domain-containing protein</fullName>
    </recommendedName>
</protein>
<dbReference type="VEuPathDB" id="FungiDB:P175DRAFT_0522698"/>
<feature type="transmembrane region" description="Helical" evidence="2">
    <location>
        <begin position="506"/>
        <end position="524"/>
    </location>
</feature>
<dbReference type="RefSeq" id="XP_040752800.1">
    <property type="nucleotide sequence ID" value="XM_040899275.1"/>
</dbReference>